<gene>
    <name evidence="1" type="ORF">WR164_10240</name>
</gene>
<accession>A0A9W6ESQ7</accession>
<evidence type="ECO:0000313" key="1">
    <source>
        <dbReference type="EMBL" id="GLB47045.1"/>
    </source>
</evidence>
<dbReference type="RefSeq" id="WP_286136504.1">
    <property type="nucleotide sequence ID" value="NZ_BRPL01000002.1"/>
</dbReference>
<comment type="caution">
    <text evidence="1">The sequence shown here is derived from an EMBL/GenBank/DDBJ whole genome shotgun (WGS) entry which is preliminary data.</text>
</comment>
<reference evidence="1" key="1">
    <citation type="submission" date="2022-07" db="EMBL/GenBank/DDBJ databases">
        <authorList>
            <person name="Kouya T."/>
            <person name="Ishiyama Y."/>
        </authorList>
    </citation>
    <scope>NUCLEOTIDE SEQUENCE</scope>
    <source>
        <strain evidence="1">WR16-4</strain>
    </source>
</reference>
<dbReference type="Proteomes" id="UP001144204">
    <property type="component" value="Unassembled WGS sequence"/>
</dbReference>
<dbReference type="AlphaFoldDB" id="A0A9W6ESQ7"/>
<proteinExistence type="predicted"/>
<organism evidence="1 2">
    <name type="scientific">Philodulcilactobacillus myokoensis</name>
    <dbReference type="NCBI Taxonomy" id="2929573"/>
    <lineage>
        <taxon>Bacteria</taxon>
        <taxon>Bacillati</taxon>
        <taxon>Bacillota</taxon>
        <taxon>Bacilli</taxon>
        <taxon>Lactobacillales</taxon>
        <taxon>Lactobacillaceae</taxon>
        <taxon>Philodulcilactobacillus</taxon>
    </lineage>
</organism>
<keyword evidence="2" id="KW-1185">Reference proteome</keyword>
<sequence>MDSSSQYTKLLNQLKDGQIKSLHITPDNFKQFQVAFMKFPTRKRIIGTAHQQGKITYVYQH</sequence>
<evidence type="ECO:0000313" key="2">
    <source>
        <dbReference type="Proteomes" id="UP001144204"/>
    </source>
</evidence>
<protein>
    <submittedName>
        <fullName evidence="1">Uncharacterized protein</fullName>
    </submittedName>
</protein>
<dbReference type="EMBL" id="BRPL01000002">
    <property type="protein sequence ID" value="GLB47045.1"/>
    <property type="molecule type" value="Genomic_DNA"/>
</dbReference>
<name>A0A9W6ESQ7_9LACO</name>
<reference evidence="1" key="2">
    <citation type="journal article" date="2023" name="PLoS ONE">
        <title>Philodulcilactobacillus myokoensis gen. nov., sp. nov., a fructophilic, acidophilic, and agar-phobic lactic acid bacterium isolated from fermented vegetable extracts.</title>
        <authorList>
            <person name="Kouya T."/>
            <person name="Ishiyama Y."/>
            <person name="Ohashi S."/>
            <person name="Kumakubo R."/>
            <person name="Yamazaki T."/>
            <person name="Otaki T."/>
        </authorList>
    </citation>
    <scope>NUCLEOTIDE SEQUENCE</scope>
    <source>
        <strain evidence="1">WR16-4</strain>
    </source>
</reference>